<dbReference type="AlphaFoldDB" id="A0AAV7W1D1"/>
<gene>
    <name evidence="1" type="ORF">NDU88_002081</name>
</gene>
<accession>A0AAV7W1D1</accession>
<name>A0AAV7W1D1_PLEWA</name>
<reference evidence="1" key="1">
    <citation type="journal article" date="2022" name="bioRxiv">
        <title>Sequencing and chromosome-scale assembly of the giantPleurodeles waltlgenome.</title>
        <authorList>
            <person name="Brown T."/>
            <person name="Elewa A."/>
            <person name="Iarovenko S."/>
            <person name="Subramanian E."/>
            <person name="Araus A.J."/>
            <person name="Petzold A."/>
            <person name="Susuki M."/>
            <person name="Suzuki K.-i.T."/>
            <person name="Hayashi T."/>
            <person name="Toyoda A."/>
            <person name="Oliveira C."/>
            <person name="Osipova E."/>
            <person name="Leigh N.D."/>
            <person name="Simon A."/>
            <person name="Yun M.H."/>
        </authorList>
    </citation>
    <scope>NUCLEOTIDE SEQUENCE</scope>
    <source>
        <strain evidence="1">20211129_DDA</strain>
        <tissue evidence="1">Liver</tissue>
    </source>
</reference>
<dbReference type="EMBL" id="JANPWB010000002">
    <property type="protein sequence ID" value="KAJ1206680.1"/>
    <property type="molecule type" value="Genomic_DNA"/>
</dbReference>
<sequence length="145" mass="16377">MKTPLVVDRAASTENIRTYIQNSGQMICYQANLVVLKPGPESKSFSGKKVADRSPKLKIHRSVSGDHDRILEIPFVLKPLPADAPLKSPHVPACMSDQQYARSKQTEQTKDLEDWNYRSISKHRNQRLNVLNPLGRRKGPIQCCV</sequence>
<evidence type="ECO:0000313" key="2">
    <source>
        <dbReference type="Proteomes" id="UP001066276"/>
    </source>
</evidence>
<proteinExistence type="predicted"/>
<evidence type="ECO:0000313" key="1">
    <source>
        <dbReference type="EMBL" id="KAJ1206680.1"/>
    </source>
</evidence>
<organism evidence="1 2">
    <name type="scientific">Pleurodeles waltl</name>
    <name type="common">Iberian ribbed newt</name>
    <dbReference type="NCBI Taxonomy" id="8319"/>
    <lineage>
        <taxon>Eukaryota</taxon>
        <taxon>Metazoa</taxon>
        <taxon>Chordata</taxon>
        <taxon>Craniata</taxon>
        <taxon>Vertebrata</taxon>
        <taxon>Euteleostomi</taxon>
        <taxon>Amphibia</taxon>
        <taxon>Batrachia</taxon>
        <taxon>Caudata</taxon>
        <taxon>Salamandroidea</taxon>
        <taxon>Salamandridae</taxon>
        <taxon>Pleurodelinae</taxon>
        <taxon>Pleurodeles</taxon>
    </lineage>
</organism>
<protein>
    <submittedName>
        <fullName evidence="1">Uncharacterized protein</fullName>
    </submittedName>
</protein>
<dbReference type="Proteomes" id="UP001066276">
    <property type="component" value="Chromosome 1_2"/>
</dbReference>
<comment type="caution">
    <text evidence="1">The sequence shown here is derived from an EMBL/GenBank/DDBJ whole genome shotgun (WGS) entry which is preliminary data.</text>
</comment>
<keyword evidence="2" id="KW-1185">Reference proteome</keyword>